<dbReference type="Proteomes" id="UP000198623">
    <property type="component" value="Unassembled WGS sequence"/>
</dbReference>
<dbReference type="InterPro" id="IPR000014">
    <property type="entry name" value="PAS"/>
</dbReference>
<gene>
    <name evidence="5" type="ORF">SAMN05216175_10822</name>
</gene>
<comment type="catalytic activity">
    <reaction evidence="3">
        <text>2 GTP = 3',3'-c-di-GMP + 2 diphosphate</text>
        <dbReference type="Rhea" id="RHEA:24898"/>
        <dbReference type="ChEBI" id="CHEBI:33019"/>
        <dbReference type="ChEBI" id="CHEBI:37565"/>
        <dbReference type="ChEBI" id="CHEBI:58805"/>
        <dbReference type="EC" id="2.7.7.65"/>
    </reaction>
</comment>
<evidence type="ECO:0000256" key="3">
    <source>
        <dbReference type="ARBA" id="ARBA00034247"/>
    </source>
</evidence>
<feature type="domain" description="GGDEF" evidence="4">
    <location>
        <begin position="168"/>
        <end position="298"/>
    </location>
</feature>
<dbReference type="Gene3D" id="3.30.70.270">
    <property type="match status" value="1"/>
</dbReference>
<dbReference type="InterPro" id="IPR029787">
    <property type="entry name" value="Nucleotide_cyclase"/>
</dbReference>
<evidence type="ECO:0000313" key="5">
    <source>
        <dbReference type="EMBL" id="SFG52439.1"/>
    </source>
</evidence>
<dbReference type="PROSITE" id="PS50887">
    <property type="entry name" value="GGDEF"/>
    <property type="match status" value="1"/>
</dbReference>
<proteinExistence type="predicted"/>
<protein>
    <recommendedName>
        <fullName evidence="2">diguanylate cyclase</fullName>
        <ecNumber evidence="2">2.7.7.65</ecNumber>
    </recommendedName>
</protein>
<dbReference type="InterPro" id="IPR035965">
    <property type="entry name" value="PAS-like_dom_sf"/>
</dbReference>
<dbReference type="Pfam" id="PF00990">
    <property type="entry name" value="GGDEF"/>
    <property type="match status" value="1"/>
</dbReference>
<evidence type="ECO:0000256" key="2">
    <source>
        <dbReference type="ARBA" id="ARBA00012528"/>
    </source>
</evidence>
<dbReference type="EC" id="2.7.7.65" evidence="2"/>
<dbReference type="SMART" id="SM00267">
    <property type="entry name" value="GGDEF"/>
    <property type="match status" value="1"/>
</dbReference>
<dbReference type="SUPFAM" id="SSF55785">
    <property type="entry name" value="PYP-like sensor domain (PAS domain)"/>
    <property type="match status" value="1"/>
</dbReference>
<dbReference type="EMBL" id="FOOU01000008">
    <property type="protein sequence ID" value="SFG52439.1"/>
    <property type="molecule type" value="Genomic_DNA"/>
</dbReference>
<evidence type="ECO:0000259" key="4">
    <source>
        <dbReference type="PROSITE" id="PS50887"/>
    </source>
</evidence>
<sequence>MAASSFQDIDHFHSGHLIVNNDRKIICCNAYICNLSDQPEKQMIDSNISQYMSKASNIFMDSYIYPLLINESIAQEIQITWVGKNGQRIAVVANIKLGLQGISYWSLYECASRDKLHSELLQANEKLEQQSQELFNLATTDPLTGLINRRELQAQVKKVIYQVSRNLSTFALLSIDVDFFKRVNDTYGHQTGDKVLIKLANIFTSSLRAHDLIARTGGEEFVLLLQDIDEKDAFLLAEKLRRNIEESAIDDIKITVSIGLVVTRKNALLDLDMLLKLSDNALYDAKKSGRNRTLIAQFKGDDEKEKHA</sequence>
<reference evidence="6" key="1">
    <citation type="submission" date="2016-10" db="EMBL/GenBank/DDBJ databases">
        <authorList>
            <person name="Varghese N."/>
            <person name="Submissions S."/>
        </authorList>
    </citation>
    <scope>NUCLEOTIDE SEQUENCE [LARGE SCALE GENOMIC DNA]</scope>
    <source>
        <strain evidence="6">CGMCC 1.10971</strain>
    </source>
</reference>
<dbReference type="SUPFAM" id="SSF55073">
    <property type="entry name" value="Nucleotide cyclase"/>
    <property type="match status" value="1"/>
</dbReference>
<dbReference type="PANTHER" id="PTHR45138">
    <property type="entry name" value="REGULATORY COMPONENTS OF SENSORY TRANSDUCTION SYSTEM"/>
    <property type="match status" value="1"/>
</dbReference>
<evidence type="ECO:0000256" key="1">
    <source>
        <dbReference type="ARBA" id="ARBA00001946"/>
    </source>
</evidence>
<dbReference type="OrthoDB" id="5620448at2"/>
<name>A0A1I2SL21_9GAMM</name>
<dbReference type="RefSeq" id="WP_090728417.1">
    <property type="nucleotide sequence ID" value="NZ_FOOU01000008.1"/>
</dbReference>
<dbReference type="NCBIfam" id="TIGR00254">
    <property type="entry name" value="GGDEF"/>
    <property type="match status" value="1"/>
</dbReference>
<dbReference type="CDD" id="cd00130">
    <property type="entry name" value="PAS"/>
    <property type="match status" value="1"/>
</dbReference>
<dbReference type="InterPro" id="IPR000160">
    <property type="entry name" value="GGDEF_dom"/>
</dbReference>
<dbReference type="STRING" id="1045558.SAMN05216175_10822"/>
<evidence type="ECO:0000313" key="6">
    <source>
        <dbReference type="Proteomes" id="UP000198623"/>
    </source>
</evidence>
<dbReference type="PANTHER" id="PTHR45138:SF9">
    <property type="entry name" value="DIGUANYLATE CYCLASE DGCM-RELATED"/>
    <property type="match status" value="1"/>
</dbReference>
<dbReference type="InterPro" id="IPR050469">
    <property type="entry name" value="Diguanylate_Cyclase"/>
</dbReference>
<dbReference type="GO" id="GO:0052621">
    <property type="term" value="F:diguanylate cyclase activity"/>
    <property type="evidence" value="ECO:0007669"/>
    <property type="project" value="UniProtKB-EC"/>
</dbReference>
<dbReference type="AlphaFoldDB" id="A0A1I2SL21"/>
<organism evidence="5 6">
    <name type="scientific">Neptunomonas qingdaonensis</name>
    <dbReference type="NCBI Taxonomy" id="1045558"/>
    <lineage>
        <taxon>Bacteria</taxon>
        <taxon>Pseudomonadati</taxon>
        <taxon>Pseudomonadota</taxon>
        <taxon>Gammaproteobacteria</taxon>
        <taxon>Oceanospirillales</taxon>
        <taxon>Oceanospirillaceae</taxon>
        <taxon>Neptunomonas</taxon>
    </lineage>
</organism>
<dbReference type="FunFam" id="3.30.70.270:FF:000001">
    <property type="entry name" value="Diguanylate cyclase domain protein"/>
    <property type="match status" value="1"/>
</dbReference>
<dbReference type="InterPro" id="IPR043128">
    <property type="entry name" value="Rev_trsase/Diguanyl_cyclase"/>
</dbReference>
<accession>A0A1I2SL21</accession>
<comment type="cofactor">
    <cofactor evidence="1">
        <name>Mg(2+)</name>
        <dbReference type="ChEBI" id="CHEBI:18420"/>
    </cofactor>
</comment>
<keyword evidence="6" id="KW-1185">Reference proteome</keyword>
<dbReference type="CDD" id="cd01949">
    <property type="entry name" value="GGDEF"/>
    <property type="match status" value="1"/>
</dbReference>